<keyword evidence="6 9" id="KW-0067">ATP-binding</keyword>
<evidence type="ECO:0000256" key="1">
    <source>
        <dbReference type="ARBA" id="ARBA00000085"/>
    </source>
</evidence>
<evidence type="ECO:0000256" key="3">
    <source>
        <dbReference type="ARBA" id="ARBA00022679"/>
    </source>
</evidence>
<protein>
    <recommendedName>
        <fullName evidence="9">Adaptive-response sensory-kinase SasA</fullName>
        <ecNumber evidence="9">2.7.13.3</ecNumber>
    </recommendedName>
    <alternativeName>
        <fullName evidence="9">Sensor histidine kinase SasA</fullName>
    </alternativeName>
</protein>
<proteinExistence type="inferred from homology"/>
<dbReference type="Pfam" id="PF02518">
    <property type="entry name" value="HATPase_c"/>
    <property type="match status" value="1"/>
</dbReference>
<dbReference type="InterPro" id="IPR003661">
    <property type="entry name" value="HisK_dim/P_dom"/>
</dbReference>
<dbReference type="HOGENOM" id="CLU_723030_0_0_3"/>
<keyword evidence="5 9" id="KW-0418">Kinase</keyword>
<evidence type="ECO:0000256" key="4">
    <source>
        <dbReference type="ARBA" id="ARBA00022741"/>
    </source>
</evidence>
<dbReference type="AlphaFoldDB" id="B8HV32"/>
<dbReference type="GO" id="GO:0000155">
    <property type="term" value="F:phosphorelay sensor kinase activity"/>
    <property type="evidence" value="ECO:0007669"/>
    <property type="project" value="InterPro"/>
</dbReference>
<dbReference type="EC" id="2.7.13.3" evidence="9"/>
<dbReference type="InterPro" id="IPR004358">
    <property type="entry name" value="Sig_transdc_His_kin-like_C"/>
</dbReference>
<evidence type="ECO:0000256" key="5">
    <source>
        <dbReference type="ARBA" id="ARBA00022777"/>
    </source>
</evidence>
<comment type="subunit">
    <text evidence="9">Homooligomerizes. Interacts with KaiC. Participates in the KaiABC clock complex, whose core is composed of a KaiC homohexamer, 6 KaiB and up to 6 KaiA dimers. SasA and KaiB(fs) compete to bind to KaiC.</text>
</comment>
<dbReference type="PANTHER" id="PTHR43711:SF26">
    <property type="entry name" value="SENSOR HISTIDINE KINASE RCSC"/>
    <property type="match status" value="1"/>
</dbReference>
<evidence type="ECO:0000256" key="8">
    <source>
        <dbReference type="ARBA" id="ARBA00023108"/>
    </source>
</evidence>
<evidence type="ECO:0000256" key="2">
    <source>
        <dbReference type="ARBA" id="ARBA00022553"/>
    </source>
</evidence>
<dbReference type="CDD" id="cd02978">
    <property type="entry name" value="KaiB_like"/>
    <property type="match status" value="1"/>
</dbReference>
<keyword evidence="8 9" id="KW-0090">Biological rhythms</keyword>
<dbReference type="SUPFAM" id="SSF47384">
    <property type="entry name" value="Homodimeric domain of signal transducing histidine kinase"/>
    <property type="match status" value="1"/>
</dbReference>
<reference evidence="11" key="1">
    <citation type="submission" date="2009-01" db="EMBL/GenBank/DDBJ databases">
        <title>Complete sequence of chromosome Cyanothece sp. PCC 7425.</title>
        <authorList>
            <consortium name="US DOE Joint Genome Institute"/>
            <person name="Lucas S."/>
            <person name="Copeland A."/>
            <person name="Lapidus A."/>
            <person name="Glavina del Rio T."/>
            <person name="Dalin E."/>
            <person name="Tice H."/>
            <person name="Bruce D."/>
            <person name="Goodwin L."/>
            <person name="Pitluck S."/>
            <person name="Sims D."/>
            <person name="Meineke L."/>
            <person name="Brettin T."/>
            <person name="Detter J.C."/>
            <person name="Han C."/>
            <person name="Larimer F."/>
            <person name="Land M."/>
            <person name="Hauser L."/>
            <person name="Kyrpides N."/>
            <person name="Ovchinnikova G."/>
            <person name="Liberton M."/>
            <person name="Stoeckel J."/>
            <person name="Banerjee A."/>
            <person name="Singh A."/>
            <person name="Page L."/>
            <person name="Sato H."/>
            <person name="Zhao L."/>
            <person name="Sherman L."/>
            <person name="Pakrasi H."/>
            <person name="Richardson P."/>
        </authorList>
    </citation>
    <scope>NUCLEOTIDE SEQUENCE</scope>
    <source>
        <strain evidence="11">PCC 7425</strain>
    </source>
</reference>
<dbReference type="GO" id="GO:0005524">
    <property type="term" value="F:ATP binding"/>
    <property type="evidence" value="ECO:0007669"/>
    <property type="project" value="UniProtKB-KW"/>
</dbReference>
<dbReference type="GO" id="GO:0007623">
    <property type="term" value="P:circadian rhythm"/>
    <property type="evidence" value="ECO:0007669"/>
    <property type="project" value="UniProtKB-UniRule"/>
</dbReference>
<comment type="function">
    <text evidence="9">Member of the two-component regulatory system SasA/RpaA involved in genome-wide circadian gene expression. One of several clock output pathways. Participates in the Kai clock protein complex, the main circadian regulator in cyanobacteria, via its interaction with KaiC. KaiC enhances the autophosphorylation activity of SasA, which then transfers its phosphate group to RpaA to activate it. In addition to its output function, recruits fold-shifted KaiB (KaiB(fs)) to KaiC to cooperatively form the KaiB(6):KaiC(6) complex (independent of SasA kinase activity). Required for robustness of the circadian rhythm of gene expression and is involved in clock output, also required for adaptation to light/dark cycles.</text>
</comment>
<comment type="domain">
    <text evidence="9">The N-terminus interacts with KaiC, while the C-terminal histidine kinase domain autophosphorylates and is probably responsible for self-oligomerization. The N-terminal domain stimulates the C-terminus to autophosphorylate.</text>
</comment>
<dbReference type="NCBIfam" id="NF006800">
    <property type="entry name" value="PRK09303.1"/>
    <property type="match status" value="1"/>
</dbReference>
<dbReference type="OrthoDB" id="9773956at2"/>
<dbReference type="Gene3D" id="1.10.287.130">
    <property type="match status" value="1"/>
</dbReference>
<sequence length="387" mass="44223">MQTSPEKFPQPVAGRGASLELLLFVDKRSGASEQVQRIRQQFEGLQAQYPIDLKIIDVGEQPYLAEHFKLVATPVLIKISPEPRQTLAGKNLLDQVELWWERWQQELDQRRDLAEDLSSNPPPLGYSVELMRLADEVFRLNQENEALREQLRFKDRIIAMLAHDLRNPLTAASIALETLDGNWESRGGEPVNRIEPELLQRLTHHARTQMQVIERMITNLLQAARGSSSELSLQPRKVDLKSLCQEVLADLSSHFESKQQKLQTDIPTDLPLVYADSDRVRQVLINLLENASKYTPEQGLIEVAILHRTTQKIQVSICDNGPGIPLENQERIFEDKFRLQRDEHQEGYGLGLALCRRIIRAHYGQIWVESVPGQGSGFHFTLPVYPK</sequence>
<dbReference type="PRINTS" id="PR00344">
    <property type="entry name" value="BCTRLSENSOR"/>
</dbReference>
<dbReference type="KEGG" id="cyn:Cyan7425_0691"/>
<dbReference type="InterPro" id="IPR036097">
    <property type="entry name" value="HisK_dim/P_sf"/>
</dbReference>
<evidence type="ECO:0000259" key="10">
    <source>
        <dbReference type="PROSITE" id="PS50109"/>
    </source>
</evidence>
<dbReference type="STRING" id="395961.Cyan7425_0691"/>
<dbReference type="PANTHER" id="PTHR43711">
    <property type="entry name" value="TWO-COMPONENT HISTIDINE KINASE"/>
    <property type="match status" value="1"/>
</dbReference>
<evidence type="ECO:0000256" key="9">
    <source>
        <dbReference type="HAMAP-Rule" id="MF_01837"/>
    </source>
</evidence>
<dbReference type="SMART" id="SM00388">
    <property type="entry name" value="HisKA"/>
    <property type="match status" value="1"/>
</dbReference>
<accession>B8HV32</accession>
<evidence type="ECO:0000313" key="11">
    <source>
        <dbReference type="EMBL" id="ACL43079.1"/>
    </source>
</evidence>
<gene>
    <name evidence="9" type="primary">sasA</name>
    <name evidence="11" type="ordered locus">Cyan7425_0691</name>
</gene>
<dbReference type="InterPro" id="IPR050736">
    <property type="entry name" value="Sensor_HK_Regulatory"/>
</dbReference>
<evidence type="ECO:0000256" key="7">
    <source>
        <dbReference type="ARBA" id="ARBA00023012"/>
    </source>
</evidence>
<dbReference type="HAMAP" id="MF_01837">
    <property type="entry name" value="Kinase_SasA"/>
    <property type="match status" value="1"/>
</dbReference>
<dbReference type="Pfam" id="PF07689">
    <property type="entry name" value="KaiB"/>
    <property type="match status" value="1"/>
</dbReference>
<dbReference type="InterPro" id="IPR023527">
    <property type="entry name" value="Kinase_SasA"/>
</dbReference>
<evidence type="ECO:0000256" key="6">
    <source>
        <dbReference type="ARBA" id="ARBA00022840"/>
    </source>
</evidence>
<dbReference type="eggNOG" id="COG2205">
    <property type="taxonomic scope" value="Bacteria"/>
</dbReference>
<organism evidence="11">
    <name type="scientific">Cyanothece sp. (strain PCC 7425 / ATCC 29141)</name>
    <dbReference type="NCBI Taxonomy" id="395961"/>
    <lineage>
        <taxon>Bacteria</taxon>
        <taxon>Bacillati</taxon>
        <taxon>Cyanobacteriota</taxon>
        <taxon>Cyanophyceae</taxon>
        <taxon>Gomontiellales</taxon>
        <taxon>Cyanothecaceae</taxon>
        <taxon>Cyanothece</taxon>
    </lineage>
</organism>
<name>B8HV32_CYAP4</name>
<dbReference type="SUPFAM" id="SSF55874">
    <property type="entry name" value="ATPase domain of HSP90 chaperone/DNA topoisomerase II/histidine kinase"/>
    <property type="match status" value="1"/>
</dbReference>
<keyword evidence="7 9" id="KW-0902">Two-component regulatory system</keyword>
<dbReference type="CDD" id="cd00075">
    <property type="entry name" value="HATPase"/>
    <property type="match status" value="1"/>
</dbReference>
<dbReference type="InterPro" id="IPR005467">
    <property type="entry name" value="His_kinase_dom"/>
</dbReference>
<dbReference type="InterPro" id="IPR003594">
    <property type="entry name" value="HATPase_dom"/>
</dbReference>
<dbReference type="SUPFAM" id="SSF52833">
    <property type="entry name" value="Thioredoxin-like"/>
    <property type="match status" value="1"/>
</dbReference>
<dbReference type="InterPro" id="IPR011649">
    <property type="entry name" value="KaiB_domain"/>
</dbReference>
<feature type="modified residue" description="Phosphohistidine; by autocatalysis" evidence="9">
    <location>
        <position position="163"/>
    </location>
</feature>
<dbReference type="Gene3D" id="3.40.30.10">
    <property type="entry name" value="Glutaredoxin"/>
    <property type="match status" value="1"/>
</dbReference>
<comment type="catalytic activity">
    <reaction evidence="1 9">
        <text>ATP + protein L-histidine = ADP + protein N-phospho-L-histidine.</text>
        <dbReference type="EC" id="2.7.13.3"/>
    </reaction>
</comment>
<dbReference type="Pfam" id="PF00512">
    <property type="entry name" value="HisKA"/>
    <property type="match status" value="1"/>
</dbReference>
<keyword evidence="2 9" id="KW-0597">Phosphoprotein</keyword>
<dbReference type="InterPro" id="IPR036249">
    <property type="entry name" value="Thioredoxin-like_sf"/>
</dbReference>
<dbReference type="PROSITE" id="PS50109">
    <property type="entry name" value="HIS_KIN"/>
    <property type="match status" value="1"/>
</dbReference>
<keyword evidence="4 9" id="KW-0547">Nucleotide-binding</keyword>
<dbReference type="EMBL" id="CP001344">
    <property type="protein sequence ID" value="ACL43079.1"/>
    <property type="molecule type" value="Genomic_DNA"/>
</dbReference>
<dbReference type="FunFam" id="3.30.565.10:FF:000006">
    <property type="entry name" value="Sensor histidine kinase WalK"/>
    <property type="match status" value="1"/>
</dbReference>
<dbReference type="Gene3D" id="3.30.565.10">
    <property type="entry name" value="Histidine kinase-like ATPase, C-terminal domain"/>
    <property type="match status" value="1"/>
</dbReference>
<dbReference type="SMART" id="SM00387">
    <property type="entry name" value="HATPase_c"/>
    <property type="match status" value="1"/>
</dbReference>
<dbReference type="InterPro" id="IPR036890">
    <property type="entry name" value="HATPase_C_sf"/>
</dbReference>
<dbReference type="SMART" id="SM01248">
    <property type="entry name" value="KaiB"/>
    <property type="match status" value="1"/>
</dbReference>
<feature type="domain" description="Histidine kinase" evidence="10">
    <location>
        <begin position="160"/>
        <end position="386"/>
    </location>
</feature>
<keyword evidence="3 9" id="KW-0808">Transferase</keyword>
<dbReference type="CDD" id="cd00082">
    <property type="entry name" value="HisKA"/>
    <property type="match status" value="1"/>
</dbReference>